<feature type="signal peptide" evidence="2">
    <location>
        <begin position="1"/>
        <end position="26"/>
    </location>
</feature>
<accession>A0A7S9D5Q7</accession>
<dbReference type="Gene3D" id="2.40.10.10">
    <property type="entry name" value="Trypsin-like serine proteases"/>
    <property type="match status" value="2"/>
</dbReference>
<organism evidence="3 4">
    <name type="scientific">Bradyrhizobium commune</name>
    <dbReference type="NCBI Taxonomy" id="83627"/>
    <lineage>
        <taxon>Bacteria</taxon>
        <taxon>Pseudomonadati</taxon>
        <taxon>Pseudomonadota</taxon>
        <taxon>Alphaproteobacteria</taxon>
        <taxon>Hyphomicrobiales</taxon>
        <taxon>Nitrobacteraceae</taxon>
        <taxon>Bradyrhizobium</taxon>
    </lineage>
</organism>
<evidence type="ECO:0000256" key="1">
    <source>
        <dbReference type="SAM" id="MobiDB-lite"/>
    </source>
</evidence>
<dbReference type="InterPro" id="IPR001940">
    <property type="entry name" value="Peptidase_S1C"/>
</dbReference>
<dbReference type="SUPFAM" id="SSF50494">
    <property type="entry name" value="Trypsin-like serine proteases"/>
    <property type="match status" value="1"/>
</dbReference>
<sequence length="422" mass="43555">MWLRSFAVVSLFQASLALGLGGVAHAAGPFGSVNVGNWIGGAFSNDQTGDFSHCAATAPYANGVILVVSQNAAGTWLLAFASPSYRFNKGENAAIDVIFDGQEQARLFATANQTNMLTAVMPANVVRTFQKASLMVATSGRTVLNFDLSSTGPVIAALANCVTRVKADGLSKAGDFTKGAAKPAAVADKQGSPPAGKSGKGTKGSSGFGTGFVVSASGHIVTNNHVIDGCSELKGNLTGEAAMVLRVVSADANNDLALLQPSTTASFKDFARIRDRSFHSGDSVVAIGFPYHGLLTSDFTVTTGIVSSLSGMRNDTRFLQISAPVQPGNSGGPLFDTSGQIVGVVTGKIPGLRIAALTGDIPENINFAIKTGALRDFLDNSVVPYQTAEPKGELKTPEIAGNARAYTMLISCKGTEQADAKK</sequence>
<evidence type="ECO:0000313" key="3">
    <source>
        <dbReference type="EMBL" id="QPF91704.1"/>
    </source>
</evidence>
<proteinExistence type="predicted"/>
<protein>
    <submittedName>
        <fullName evidence="3">Trypsin-like peptidase domain-containing protein</fullName>
    </submittedName>
</protein>
<keyword evidence="2" id="KW-0732">Signal</keyword>
<dbReference type="AlphaFoldDB" id="A0A7S9D5Q7"/>
<dbReference type="InterPro" id="IPR043504">
    <property type="entry name" value="Peptidase_S1_PA_chymotrypsin"/>
</dbReference>
<dbReference type="PANTHER" id="PTHR43019:SF23">
    <property type="entry name" value="PROTEASE DO-LIKE 5, CHLOROPLASTIC"/>
    <property type="match status" value="1"/>
</dbReference>
<dbReference type="KEGG" id="bcou:IC761_35640"/>
<dbReference type="GO" id="GO:0006508">
    <property type="term" value="P:proteolysis"/>
    <property type="evidence" value="ECO:0007669"/>
    <property type="project" value="InterPro"/>
</dbReference>
<evidence type="ECO:0000313" key="4">
    <source>
        <dbReference type="Proteomes" id="UP000594621"/>
    </source>
</evidence>
<reference evidence="3 4" key="1">
    <citation type="submission" date="2020-09" db="EMBL/GenBank/DDBJ databases">
        <title>Complete genomes of bradyrhizobia occurring on native shrubby legumes in Australia.</title>
        <authorList>
            <person name="Lafay B."/>
        </authorList>
    </citation>
    <scope>NUCLEOTIDE SEQUENCE [LARGE SCALE GENOMIC DNA]</scope>
    <source>
        <strain evidence="3 4">BDV5040</strain>
    </source>
</reference>
<dbReference type="RefSeq" id="WP_195801267.1">
    <property type="nucleotide sequence ID" value="NZ_CP061379.1"/>
</dbReference>
<dbReference type="Proteomes" id="UP000594621">
    <property type="component" value="Chromosome"/>
</dbReference>
<evidence type="ECO:0000256" key="2">
    <source>
        <dbReference type="SAM" id="SignalP"/>
    </source>
</evidence>
<dbReference type="EMBL" id="CP061379">
    <property type="protein sequence ID" value="QPF91704.1"/>
    <property type="molecule type" value="Genomic_DNA"/>
</dbReference>
<feature type="chain" id="PRO_5032906361" evidence="2">
    <location>
        <begin position="27"/>
        <end position="422"/>
    </location>
</feature>
<name>A0A7S9D5Q7_9BRAD</name>
<dbReference type="PRINTS" id="PR00834">
    <property type="entry name" value="PROTEASES2C"/>
</dbReference>
<keyword evidence="4" id="KW-1185">Reference proteome</keyword>
<dbReference type="PANTHER" id="PTHR43019">
    <property type="entry name" value="SERINE ENDOPROTEASE DEGS"/>
    <property type="match status" value="1"/>
</dbReference>
<dbReference type="InterPro" id="IPR009003">
    <property type="entry name" value="Peptidase_S1_PA"/>
</dbReference>
<feature type="region of interest" description="Disordered" evidence="1">
    <location>
        <begin position="182"/>
        <end position="204"/>
    </location>
</feature>
<dbReference type="GO" id="GO:0004252">
    <property type="term" value="F:serine-type endopeptidase activity"/>
    <property type="evidence" value="ECO:0007669"/>
    <property type="project" value="InterPro"/>
</dbReference>
<dbReference type="Pfam" id="PF13365">
    <property type="entry name" value="Trypsin_2"/>
    <property type="match status" value="1"/>
</dbReference>
<gene>
    <name evidence="3" type="ORF">IC761_35640</name>
</gene>